<keyword evidence="13" id="KW-0999">Mitochondrion inner membrane</keyword>
<evidence type="ECO:0000256" key="5">
    <source>
        <dbReference type="ARBA" id="ARBA00022692"/>
    </source>
</evidence>
<dbReference type="Pfam" id="PF00116">
    <property type="entry name" value="COX2"/>
    <property type="match status" value="1"/>
</dbReference>
<dbReference type="GO" id="GO:0005507">
    <property type="term" value="F:copper ion binding"/>
    <property type="evidence" value="ECO:0007669"/>
    <property type="project" value="InterPro"/>
</dbReference>
<evidence type="ECO:0000256" key="6">
    <source>
        <dbReference type="ARBA" id="ARBA00022723"/>
    </source>
</evidence>
<dbReference type="EMBL" id="MT267870">
    <property type="protein sequence ID" value="QOW07448.1"/>
    <property type="molecule type" value="Genomic_DNA"/>
</dbReference>
<proteinExistence type="inferred from homology"/>
<dbReference type="SUPFAM" id="SSF49503">
    <property type="entry name" value="Cupredoxins"/>
    <property type="match status" value="1"/>
</dbReference>
<evidence type="ECO:0000256" key="3">
    <source>
        <dbReference type="ARBA" id="ARBA00022448"/>
    </source>
</evidence>
<comment type="function">
    <text evidence="13">Component of the cytochrome c oxidase, the last enzyme in the mitochondrial electron transport chain which drives oxidative phosphorylation. The respiratory chain contains 3 multisubunit complexes succinate dehydrogenase (complex II, CII), ubiquinol-cytochrome c oxidoreductase (cytochrome b-c1 complex, complex III, CIII) and cytochrome c oxidase (complex IV, CIV), that cooperate to transfer electrons derived from NADH and succinate to molecular oxygen, creating an electrochemical gradient over the inner membrane that drives transmembrane transport and the ATP synthase. Cytochrome c oxidase is the component of the respiratory chain that catalyzes the reduction of oxygen to water. Electrons originating from reduced cytochrome c in the intermembrane space (IMS) are transferred via the dinuclear copper A center (CU(A)) of subunit 2 and heme A of subunit 1 to the active site in subunit 1, a binuclear center (BNC) formed by heme A3 and copper B (CU(B)). The BNC reduces molecular oxygen to 2 water molecules using 4 electrons from cytochrome c in the IMS and 4 protons from the mitochondrial matrix.</text>
</comment>
<keyword evidence="9 14" id="KW-1133">Transmembrane helix</keyword>
<reference evidence="17" key="1">
    <citation type="journal article" date="2020" name="bioRxiv">
        <title>First genome of Labyrinthula, an opportunistic seagrass pathogen, reveals novel insight into marine protist phylogeny, ecology and CAZyme cell-wall degradation.</title>
        <authorList>
            <person name="Tan M.H."/>
            <person name="Loke S."/>
            <person name="Croft L.J."/>
            <person name="Gleason F.H."/>
            <person name="Lange L."/>
            <person name="Pilgaard B."/>
            <person name="Trevathan-Tackett S.M."/>
        </authorList>
    </citation>
    <scope>NUCLEOTIDE SEQUENCE</scope>
    <source>
        <strain evidence="17">SR_Ha_C</strain>
    </source>
</reference>
<geneLocation type="mitochondrion" evidence="17"/>
<dbReference type="GO" id="GO:0005743">
    <property type="term" value="C:mitochondrial inner membrane"/>
    <property type="evidence" value="ECO:0007669"/>
    <property type="project" value="UniProtKB-SubCell"/>
</dbReference>
<evidence type="ECO:0000259" key="15">
    <source>
        <dbReference type="PROSITE" id="PS50857"/>
    </source>
</evidence>
<dbReference type="InterPro" id="IPR002429">
    <property type="entry name" value="CcO_II-like_C"/>
</dbReference>
<dbReference type="InterPro" id="IPR011759">
    <property type="entry name" value="Cyt_c_oxidase_su2_TM_dom"/>
</dbReference>
<comment type="similarity">
    <text evidence="2 13">Belongs to the cytochrome c oxidase subunit 2 family.</text>
</comment>
<evidence type="ECO:0000256" key="11">
    <source>
        <dbReference type="ARBA" id="ARBA00023136"/>
    </source>
</evidence>
<dbReference type="GO" id="GO:0016491">
    <property type="term" value="F:oxidoreductase activity"/>
    <property type="evidence" value="ECO:0007669"/>
    <property type="project" value="InterPro"/>
</dbReference>
<evidence type="ECO:0000256" key="12">
    <source>
        <dbReference type="ARBA" id="ARBA00049512"/>
    </source>
</evidence>
<evidence type="ECO:0000256" key="9">
    <source>
        <dbReference type="ARBA" id="ARBA00022989"/>
    </source>
</evidence>
<comment type="subcellular location">
    <subcellularLocation>
        <location evidence="1">Membrane</location>
        <topology evidence="1">Multi-pass membrane protein</topology>
    </subcellularLocation>
    <subcellularLocation>
        <location evidence="13">Mitochondrion inner membrane</location>
        <topology evidence="13">Multi-pass membrane protein</topology>
    </subcellularLocation>
</comment>
<dbReference type="PROSITE" id="PS00078">
    <property type="entry name" value="COX2"/>
    <property type="match status" value="1"/>
</dbReference>
<dbReference type="GO" id="GO:0004129">
    <property type="term" value="F:cytochrome-c oxidase activity"/>
    <property type="evidence" value="ECO:0007669"/>
    <property type="project" value="UniProtKB-EC"/>
</dbReference>
<keyword evidence="8 13" id="KW-0249">Electron transport</keyword>
<evidence type="ECO:0000256" key="14">
    <source>
        <dbReference type="SAM" id="Phobius"/>
    </source>
</evidence>
<evidence type="ECO:0000256" key="7">
    <source>
        <dbReference type="ARBA" id="ARBA00022967"/>
    </source>
</evidence>
<evidence type="ECO:0000256" key="10">
    <source>
        <dbReference type="ARBA" id="ARBA00023008"/>
    </source>
</evidence>
<dbReference type="NCBIfam" id="TIGR02866">
    <property type="entry name" value="CoxB"/>
    <property type="match status" value="1"/>
</dbReference>
<dbReference type="GO" id="GO:0042773">
    <property type="term" value="P:ATP synthesis coupled electron transport"/>
    <property type="evidence" value="ECO:0007669"/>
    <property type="project" value="TreeGrafter"/>
</dbReference>
<name>A0A7S6U9R9_9STRA</name>
<keyword evidence="5 13" id="KW-0812">Transmembrane</keyword>
<dbReference type="PRINTS" id="PR01166">
    <property type="entry name" value="CYCOXIDASEII"/>
</dbReference>
<feature type="transmembrane region" description="Helical" evidence="14">
    <location>
        <begin position="36"/>
        <end position="56"/>
    </location>
</feature>
<evidence type="ECO:0000256" key="13">
    <source>
        <dbReference type="RuleBase" id="RU000457"/>
    </source>
</evidence>
<accession>A0A7S6U9R9</accession>
<sequence>MLWKEVRADAARPWQFGMQDPATPIAEGIMEMHHDLMVVMVFVVVFVGWILGRAVYHFREEENKEGDGVVHGTVIEIVWTLVPAGMLMVIAVPSFALLYAVDEVVEPSMTLKVVGHQWYWSYEYRGVGYGDGGETLEFDSYMVTEDSLEEGGLRLLEVDNRIKLPVEKHIRLVVTSGDVLHSWAVPSLGVKMDACPGRLNQVSVWLKRPGVYYGQCSELCGVNHAFMPIAVEGVDEESFKEWVVGMYDDE</sequence>
<evidence type="ECO:0000313" key="17">
    <source>
        <dbReference type="EMBL" id="QOW07448.1"/>
    </source>
</evidence>
<feature type="transmembrane region" description="Helical" evidence="14">
    <location>
        <begin position="77"/>
        <end position="101"/>
    </location>
</feature>
<keyword evidence="6 13" id="KW-0479">Metal-binding</keyword>
<dbReference type="InterPro" id="IPR001505">
    <property type="entry name" value="Copper_CuA"/>
</dbReference>
<dbReference type="InterPro" id="IPR034210">
    <property type="entry name" value="CcO_II_C"/>
</dbReference>
<comment type="cofactor">
    <cofactor evidence="13">
        <name>Cu cation</name>
        <dbReference type="ChEBI" id="CHEBI:23378"/>
    </cofactor>
    <text evidence="13">Binds a copper A center.</text>
</comment>
<protein>
    <recommendedName>
        <fullName evidence="13">Cytochrome c oxidase subunit 2</fullName>
    </recommendedName>
</protein>
<dbReference type="Gene3D" id="1.10.287.90">
    <property type="match status" value="1"/>
</dbReference>
<dbReference type="Gene3D" id="2.60.40.420">
    <property type="entry name" value="Cupredoxins - blue copper proteins"/>
    <property type="match status" value="1"/>
</dbReference>
<keyword evidence="11 13" id="KW-0472">Membrane</keyword>
<dbReference type="CDD" id="cd13912">
    <property type="entry name" value="CcO_II_C"/>
    <property type="match status" value="1"/>
</dbReference>
<evidence type="ECO:0000256" key="8">
    <source>
        <dbReference type="ARBA" id="ARBA00022982"/>
    </source>
</evidence>
<dbReference type="PROSITE" id="PS50999">
    <property type="entry name" value="COX2_TM"/>
    <property type="match status" value="1"/>
</dbReference>
<feature type="domain" description="Cytochrome oxidase subunit II transmembrane region profile" evidence="16">
    <location>
        <begin position="10"/>
        <end position="105"/>
    </location>
</feature>
<keyword evidence="7" id="KW-1278">Translocase</keyword>
<dbReference type="FunFam" id="2.60.40.420:FF:000001">
    <property type="entry name" value="Cytochrome c oxidase subunit 2"/>
    <property type="match status" value="1"/>
</dbReference>
<dbReference type="InterPro" id="IPR008972">
    <property type="entry name" value="Cupredoxin"/>
</dbReference>
<keyword evidence="3 13" id="KW-0813">Transport</keyword>
<evidence type="ECO:0000256" key="2">
    <source>
        <dbReference type="ARBA" id="ARBA00007866"/>
    </source>
</evidence>
<dbReference type="Pfam" id="PF02790">
    <property type="entry name" value="COX2_TM"/>
    <property type="match status" value="1"/>
</dbReference>
<dbReference type="PANTHER" id="PTHR22888:SF9">
    <property type="entry name" value="CYTOCHROME C OXIDASE SUBUNIT 2"/>
    <property type="match status" value="1"/>
</dbReference>
<dbReference type="PANTHER" id="PTHR22888">
    <property type="entry name" value="CYTOCHROME C OXIDASE, SUBUNIT II"/>
    <property type="match status" value="1"/>
</dbReference>
<comment type="catalytic activity">
    <reaction evidence="12">
        <text>4 Fe(II)-[cytochrome c] + O2 + 8 H(+)(in) = 4 Fe(III)-[cytochrome c] + 2 H2O + 4 H(+)(out)</text>
        <dbReference type="Rhea" id="RHEA:11436"/>
        <dbReference type="Rhea" id="RHEA-COMP:10350"/>
        <dbReference type="Rhea" id="RHEA-COMP:14399"/>
        <dbReference type="ChEBI" id="CHEBI:15377"/>
        <dbReference type="ChEBI" id="CHEBI:15378"/>
        <dbReference type="ChEBI" id="CHEBI:15379"/>
        <dbReference type="ChEBI" id="CHEBI:29033"/>
        <dbReference type="ChEBI" id="CHEBI:29034"/>
        <dbReference type="EC" id="7.1.1.9"/>
    </reaction>
    <physiologicalReaction direction="left-to-right" evidence="12">
        <dbReference type="Rhea" id="RHEA:11437"/>
    </physiologicalReaction>
</comment>
<dbReference type="AlphaFoldDB" id="A0A7S6U9R9"/>
<evidence type="ECO:0000256" key="1">
    <source>
        <dbReference type="ARBA" id="ARBA00004141"/>
    </source>
</evidence>
<organism evidence="17">
    <name type="scientific">Labyrinthula sp</name>
    <dbReference type="NCBI Taxonomy" id="1678526"/>
    <lineage>
        <taxon>Eukaryota</taxon>
        <taxon>Sar</taxon>
        <taxon>Stramenopiles</taxon>
        <taxon>Bigyra</taxon>
        <taxon>Labyrinthulomycetes</taxon>
        <taxon>Labyrinthulida</taxon>
        <taxon>Labyrinthulaceae</taxon>
        <taxon>Labyrinthula</taxon>
    </lineage>
</organism>
<dbReference type="InterPro" id="IPR014222">
    <property type="entry name" value="Cyt_c_oxidase_su2"/>
</dbReference>
<dbReference type="SUPFAM" id="SSF81464">
    <property type="entry name" value="Cytochrome c oxidase subunit II-like, transmembrane region"/>
    <property type="match status" value="1"/>
</dbReference>
<feature type="domain" description="Cytochrome oxidase subunit II copper A binding" evidence="15">
    <location>
        <begin position="106"/>
        <end position="245"/>
    </location>
</feature>
<gene>
    <name evidence="17" type="primary">cox2</name>
</gene>
<evidence type="ECO:0000259" key="16">
    <source>
        <dbReference type="PROSITE" id="PS50999"/>
    </source>
</evidence>
<dbReference type="PROSITE" id="PS50857">
    <property type="entry name" value="COX2_CUA"/>
    <property type="match status" value="1"/>
</dbReference>
<dbReference type="InterPro" id="IPR036257">
    <property type="entry name" value="Cyt_c_oxidase_su2_TM_sf"/>
</dbReference>
<keyword evidence="4 13" id="KW-0679">Respiratory chain</keyword>
<keyword evidence="10 13" id="KW-0186">Copper</keyword>
<dbReference type="InterPro" id="IPR045187">
    <property type="entry name" value="CcO_II"/>
</dbReference>
<evidence type="ECO:0000256" key="4">
    <source>
        <dbReference type="ARBA" id="ARBA00022660"/>
    </source>
</evidence>
<keyword evidence="13 17" id="KW-0496">Mitochondrion</keyword>